<sequence>MILYLCLLLLQVWHAVANTEKTIFLGPPSSEIPSQHPTLEDLQLEALSPRQWSLRTHLKAEFPSSDSKYGPASWLLLHGLREGQRYEVRVCWAATQPTSFRLDTYELQTVFETPKLITSLANYAESRQSKDDSLEALEAAAVSELTSSKPGYAGVDSVLLLQIFSAADYYTANKTLMEHVPPVYVDIILDPFLLNVFPRSLVPTAAYLVIIAIGSWYLSKAIARCFTDMNGQKLTDVKKEI</sequence>
<dbReference type="GO" id="GO:0000030">
    <property type="term" value="F:mannosyltransferase activity"/>
    <property type="evidence" value="ECO:0007669"/>
    <property type="project" value="TreeGrafter"/>
</dbReference>
<protein>
    <submittedName>
        <fullName evidence="3">Uncharacterized protein</fullName>
    </submittedName>
</protein>
<feature type="chain" id="PRO_5017671638" evidence="2">
    <location>
        <begin position="18"/>
        <end position="241"/>
    </location>
</feature>
<dbReference type="InterPro" id="IPR019433">
    <property type="entry name" value="GPI_ManTrfase_II_coact_Pga1"/>
</dbReference>
<dbReference type="PANTHER" id="PTHR28022:SF1">
    <property type="entry name" value="GPI MANNOSYLTRANSFERASE 2 SUBUNIT PGA1"/>
    <property type="match status" value="1"/>
</dbReference>
<dbReference type="Pfam" id="PF10333">
    <property type="entry name" value="Pga1"/>
    <property type="match status" value="1"/>
</dbReference>
<keyword evidence="1" id="KW-1133">Transmembrane helix</keyword>
<evidence type="ECO:0000256" key="2">
    <source>
        <dbReference type="SAM" id="SignalP"/>
    </source>
</evidence>
<keyword evidence="1" id="KW-0472">Membrane</keyword>
<evidence type="ECO:0000313" key="4">
    <source>
        <dbReference type="Proteomes" id="UP000256645"/>
    </source>
</evidence>
<proteinExistence type="predicted"/>
<accession>A0A3D8RBK6</accession>
<comment type="caution">
    <text evidence="3">The sequence shown here is derived from an EMBL/GenBank/DDBJ whole genome shotgun (WGS) entry which is preliminary data.</text>
</comment>
<evidence type="ECO:0000256" key="1">
    <source>
        <dbReference type="SAM" id="Phobius"/>
    </source>
</evidence>
<feature type="signal peptide" evidence="2">
    <location>
        <begin position="1"/>
        <end position="17"/>
    </location>
</feature>
<dbReference type="Proteomes" id="UP000256645">
    <property type="component" value="Unassembled WGS sequence"/>
</dbReference>
<reference evidence="3 4" key="1">
    <citation type="journal article" date="2018" name="IMA Fungus">
        <title>IMA Genome-F 9: Draft genome sequence of Annulohypoxylon stygium, Aspergillus mulundensis, Berkeleyomyces basicola (syn. Thielaviopsis basicola), Ceratocystis smalleyi, two Cercospora beticola strains, Coleophoma cylindrospora, Fusarium fracticaudum, Phialophora cf. hyalina, and Morchella septimelata.</title>
        <authorList>
            <person name="Wingfield B.D."/>
            <person name="Bills G.F."/>
            <person name="Dong Y."/>
            <person name="Huang W."/>
            <person name="Nel W.J."/>
            <person name="Swalarsk-Parry B.S."/>
            <person name="Vaghefi N."/>
            <person name="Wilken P.M."/>
            <person name="An Z."/>
            <person name="de Beer Z.W."/>
            <person name="De Vos L."/>
            <person name="Chen L."/>
            <person name="Duong T.A."/>
            <person name="Gao Y."/>
            <person name="Hammerbacher A."/>
            <person name="Kikkert J.R."/>
            <person name="Li Y."/>
            <person name="Li H."/>
            <person name="Li K."/>
            <person name="Li Q."/>
            <person name="Liu X."/>
            <person name="Ma X."/>
            <person name="Naidoo K."/>
            <person name="Pethybridge S.J."/>
            <person name="Sun J."/>
            <person name="Steenkamp E.T."/>
            <person name="van der Nest M.A."/>
            <person name="van Wyk S."/>
            <person name="Wingfield M.J."/>
            <person name="Xiong C."/>
            <person name="Yue Q."/>
            <person name="Zhang X."/>
        </authorList>
    </citation>
    <scope>NUCLEOTIDE SEQUENCE [LARGE SCALE GENOMIC DNA]</scope>
    <source>
        <strain evidence="3 4">BP6252</strain>
    </source>
</reference>
<keyword evidence="2" id="KW-0732">Signal</keyword>
<keyword evidence="4" id="KW-1185">Reference proteome</keyword>
<dbReference type="EMBL" id="PDLM01000008">
    <property type="protein sequence ID" value="RDW71356.1"/>
    <property type="molecule type" value="Genomic_DNA"/>
</dbReference>
<dbReference type="AlphaFoldDB" id="A0A3D8RBK6"/>
<organism evidence="3 4">
    <name type="scientific">Coleophoma cylindrospora</name>
    <dbReference type="NCBI Taxonomy" id="1849047"/>
    <lineage>
        <taxon>Eukaryota</taxon>
        <taxon>Fungi</taxon>
        <taxon>Dikarya</taxon>
        <taxon>Ascomycota</taxon>
        <taxon>Pezizomycotina</taxon>
        <taxon>Leotiomycetes</taxon>
        <taxon>Helotiales</taxon>
        <taxon>Dermateaceae</taxon>
        <taxon>Coleophoma</taxon>
    </lineage>
</organism>
<dbReference type="GO" id="GO:0031501">
    <property type="term" value="C:mannosyltransferase complex"/>
    <property type="evidence" value="ECO:0007669"/>
    <property type="project" value="TreeGrafter"/>
</dbReference>
<evidence type="ECO:0000313" key="3">
    <source>
        <dbReference type="EMBL" id="RDW71356.1"/>
    </source>
</evidence>
<name>A0A3D8RBK6_9HELO</name>
<keyword evidence="1" id="KW-0812">Transmembrane</keyword>
<dbReference type="GO" id="GO:0006506">
    <property type="term" value="P:GPI anchor biosynthetic process"/>
    <property type="evidence" value="ECO:0007669"/>
    <property type="project" value="TreeGrafter"/>
</dbReference>
<feature type="transmembrane region" description="Helical" evidence="1">
    <location>
        <begin position="201"/>
        <end position="219"/>
    </location>
</feature>
<dbReference type="OrthoDB" id="3360032at2759"/>
<dbReference type="GO" id="GO:0005789">
    <property type="term" value="C:endoplasmic reticulum membrane"/>
    <property type="evidence" value="ECO:0007669"/>
    <property type="project" value="TreeGrafter"/>
</dbReference>
<dbReference type="PANTHER" id="PTHR28022">
    <property type="entry name" value="GPI MANNOSYLTRANSFERASE 2 SUBUNIT PGA1"/>
    <property type="match status" value="1"/>
</dbReference>
<gene>
    <name evidence="3" type="ORF">BP6252_07919</name>
</gene>